<feature type="transmembrane region" description="Helical" evidence="2">
    <location>
        <begin position="192"/>
        <end position="212"/>
    </location>
</feature>
<feature type="transmembrane region" description="Helical" evidence="2">
    <location>
        <begin position="408"/>
        <end position="426"/>
    </location>
</feature>
<evidence type="ECO:0000259" key="4">
    <source>
        <dbReference type="SMART" id="SM00331"/>
    </source>
</evidence>
<dbReference type="InParanoid" id="C1F8F4"/>
<dbReference type="AlphaFoldDB" id="C1F8F4"/>
<feature type="transmembrane region" description="Helical" evidence="2">
    <location>
        <begin position="333"/>
        <end position="355"/>
    </location>
</feature>
<dbReference type="InterPro" id="IPR003018">
    <property type="entry name" value="GAF"/>
</dbReference>
<feature type="domain" description="GAF" evidence="3">
    <location>
        <begin position="460"/>
        <end position="607"/>
    </location>
</feature>
<feature type="transmembrane region" description="Helical" evidence="2">
    <location>
        <begin position="162"/>
        <end position="180"/>
    </location>
</feature>
<feature type="transmembrane region" description="Helical" evidence="2">
    <location>
        <begin position="299"/>
        <end position="321"/>
    </location>
</feature>
<dbReference type="GO" id="GO:0016791">
    <property type="term" value="F:phosphatase activity"/>
    <property type="evidence" value="ECO:0007669"/>
    <property type="project" value="TreeGrafter"/>
</dbReference>
<feature type="transmembrane region" description="Helical" evidence="2">
    <location>
        <begin position="135"/>
        <end position="155"/>
    </location>
</feature>
<organism evidence="5 6">
    <name type="scientific">Acidobacterium capsulatum (strain ATCC 51196 / DSM 11244 / BCRC 80197 / JCM 7670 / NBRC 15755 / NCIMB 13165 / 161)</name>
    <dbReference type="NCBI Taxonomy" id="240015"/>
    <lineage>
        <taxon>Bacteria</taxon>
        <taxon>Pseudomonadati</taxon>
        <taxon>Acidobacteriota</taxon>
        <taxon>Terriglobia</taxon>
        <taxon>Terriglobales</taxon>
        <taxon>Acidobacteriaceae</taxon>
        <taxon>Acidobacterium</taxon>
    </lineage>
</organism>
<dbReference type="SUPFAM" id="SSF81606">
    <property type="entry name" value="PP2C-like"/>
    <property type="match status" value="1"/>
</dbReference>
<evidence type="ECO:0000313" key="6">
    <source>
        <dbReference type="Proteomes" id="UP000002207"/>
    </source>
</evidence>
<evidence type="ECO:0000256" key="1">
    <source>
        <dbReference type="ARBA" id="ARBA00022801"/>
    </source>
</evidence>
<feature type="domain" description="PPM-type phosphatase" evidence="4">
    <location>
        <begin position="638"/>
        <end position="854"/>
    </location>
</feature>
<dbReference type="PANTHER" id="PTHR43156">
    <property type="entry name" value="STAGE II SPORULATION PROTEIN E-RELATED"/>
    <property type="match status" value="1"/>
</dbReference>
<proteinExistence type="predicted"/>
<dbReference type="PANTHER" id="PTHR43156:SF2">
    <property type="entry name" value="STAGE II SPORULATION PROTEIN E"/>
    <property type="match status" value="1"/>
</dbReference>
<dbReference type="Gene3D" id="3.60.40.10">
    <property type="entry name" value="PPM-type phosphatase domain"/>
    <property type="match status" value="1"/>
</dbReference>
<keyword evidence="2" id="KW-1133">Transmembrane helix</keyword>
<dbReference type="InterPro" id="IPR001932">
    <property type="entry name" value="PPM-type_phosphatase-like_dom"/>
</dbReference>
<dbReference type="SMART" id="SM00331">
    <property type="entry name" value="PP2C_SIG"/>
    <property type="match status" value="1"/>
</dbReference>
<dbReference type="Pfam" id="PF07228">
    <property type="entry name" value="SpoIIE"/>
    <property type="match status" value="1"/>
</dbReference>
<dbReference type="RefSeq" id="WP_015897076.1">
    <property type="nucleotide sequence ID" value="NC_012483.1"/>
</dbReference>
<evidence type="ECO:0000313" key="5">
    <source>
        <dbReference type="EMBL" id="ACO34466.1"/>
    </source>
</evidence>
<gene>
    <name evidence="5" type="ordered locus">ACP_1964</name>
</gene>
<dbReference type="InterPro" id="IPR029016">
    <property type="entry name" value="GAF-like_dom_sf"/>
</dbReference>
<dbReference type="SMART" id="SM00065">
    <property type="entry name" value="GAF"/>
    <property type="match status" value="1"/>
</dbReference>
<dbReference type="EMBL" id="CP001472">
    <property type="protein sequence ID" value="ACO34466.1"/>
    <property type="molecule type" value="Genomic_DNA"/>
</dbReference>
<evidence type="ECO:0000259" key="3">
    <source>
        <dbReference type="SMART" id="SM00065"/>
    </source>
</evidence>
<feature type="transmembrane region" description="Helical" evidence="2">
    <location>
        <begin position="376"/>
        <end position="396"/>
    </location>
</feature>
<dbReference type="SUPFAM" id="SSF50156">
    <property type="entry name" value="PDZ domain-like"/>
    <property type="match status" value="1"/>
</dbReference>
<name>C1F8F4_ACIC5</name>
<dbReference type="InterPro" id="IPR036034">
    <property type="entry name" value="PDZ_sf"/>
</dbReference>
<feature type="transmembrane region" description="Helical" evidence="2">
    <location>
        <begin position="270"/>
        <end position="287"/>
    </location>
</feature>
<sequence length="857" mass="94223">MKTGQNLRVGWWRALAVLCILAGLGYWVSSTAADWDWTVHASHHVRDPFGFDSDSLRVTSVKPEAAEAGLKVGDRIVSLNHVPYHGQIQWNQLTAVAPGTLLLVGYRSANGQQGTAAIRMAPEPVVSASKYWGEAGVFLGMSLICLLLGSWVLFARPTDLNAWLFYFLLAFPSVMFYQPGNAPVPLFVPEMAWYQLLQFYGILCLLLFGLYFPERSRIDIRFPWLKYLIIVPMLCAFAVLAPVAVREMVADGNPPWLAAASTFAQNADNVLNLLCVLSCVALMVDKLRSASSADTRRRMRVLLTGMSVGLGAVLIVFVLLPDLGVNLRAHGMWLTYVGTLFFTFAPASMVYVVLVERAMDVRVLLRSGTRYLLARTGIWVLQVVLILGAALILLAPGTHESSHSSLRWVGPAIFIAIVLLLLFVAPKRAREWLDRKFFREAYNAELVMTELSEEVLRFTDAQPLLETVVRRIADTLHVENIALLLRSGESFQLQQAIGLPIDGTLTLTAHSSAVRRLALSNEPARLSERRPDAWYLMADSTERQTLDGLHAEVLLPVPGRQRLMGVMALGPKKSEAAYSRSDLRLLQTVASQTGLALEVSELVQSLAHEAAQRERTQREIEIAREVQERLFPQDAPSLPRLSLAGYCRPAQGVGGDYYDMLLLRDGRVGIAIGDVSGKGISAALLMASLRASLRGLTLASHNNFACLMEQMNGLVYEASAQNRYATFFFGAFDAKTRELECVNAGHNPPLIVRGEEVIRIEASGPVVGLLPKAQYAEQRIVLEPGDLLLLYTDGISEAMTAREEEWGEEGMIGAAREAAKGSAAQILEAVLQAADRFTAGAPQHDDMTLLVLKCEAE</sequence>
<dbReference type="InterPro" id="IPR052016">
    <property type="entry name" value="Bact_Sigma-Reg"/>
</dbReference>
<accession>C1F8F4</accession>
<dbReference type="Proteomes" id="UP000002207">
    <property type="component" value="Chromosome"/>
</dbReference>
<dbReference type="InterPro" id="IPR036457">
    <property type="entry name" value="PPM-type-like_dom_sf"/>
</dbReference>
<keyword evidence="6" id="KW-1185">Reference proteome</keyword>
<keyword evidence="1" id="KW-0378">Hydrolase</keyword>
<evidence type="ECO:0000256" key="2">
    <source>
        <dbReference type="SAM" id="Phobius"/>
    </source>
</evidence>
<dbReference type="HOGENOM" id="CLU_328924_0_0_0"/>
<dbReference type="Gene3D" id="3.30.450.40">
    <property type="match status" value="1"/>
</dbReference>
<feature type="transmembrane region" description="Helical" evidence="2">
    <location>
        <begin position="224"/>
        <end position="245"/>
    </location>
</feature>
<dbReference type="OrthoDB" id="319881at2"/>
<reference evidence="5 6" key="1">
    <citation type="journal article" date="2009" name="Appl. Environ. Microbiol.">
        <title>Three genomes from the phylum Acidobacteria provide insight into the lifestyles of these microorganisms in soils.</title>
        <authorList>
            <person name="Ward N.L."/>
            <person name="Challacombe J.F."/>
            <person name="Janssen P.H."/>
            <person name="Henrissat B."/>
            <person name="Coutinho P.M."/>
            <person name="Wu M."/>
            <person name="Xie G."/>
            <person name="Haft D.H."/>
            <person name="Sait M."/>
            <person name="Badger J."/>
            <person name="Barabote R.D."/>
            <person name="Bradley B."/>
            <person name="Brettin T.S."/>
            <person name="Brinkac L.M."/>
            <person name="Bruce D."/>
            <person name="Creasy T."/>
            <person name="Daugherty S.C."/>
            <person name="Davidsen T.M."/>
            <person name="DeBoy R.T."/>
            <person name="Detter J.C."/>
            <person name="Dodson R.J."/>
            <person name="Durkin A.S."/>
            <person name="Ganapathy A."/>
            <person name="Gwinn-Giglio M."/>
            <person name="Han C.S."/>
            <person name="Khouri H."/>
            <person name="Kiss H."/>
            <person name="Kothari S.P."/>
            <person name="Madupu R."/>
            <person name="Nelson K.E."/>
            <person name="Nelson W.C."/>
            <person name="Paulsen I."/>
            <person name="Penn K."/>
            <person name="Ren Q."/>
            <person name="Rosovitz M.J."/>
            <person name="Selengut J.D."/>
            <person name="Shrivastava S."/>
            <person name="Sullivan S.A."/>
            <person name="Tapia R."/>
            <person name="Thompson L.S."/>
            <person name="Watkins K.L."/>
            <person name="Yang Q."/>
            <person name="Yu C."/>
            <person name="Zafar N."/>
            <person name="Zhou L."/>
            <person name="Kuske C.R."/>
        </authorList>
    </citation>
    <scope>NUCLEOTIDE SEQUENCE [LARGE SCALE GENOMIC DNA]</scope>
    <source>
        <strain evidence="6">ATCC 51196 / DSM 11244 / BCRC 80197 / JCM 7670 / NBRC 15755 / NCIMB 13165 / 161</strain>
    </source>
</reference>
<feature type="transmembrane region" description="Helical" evidence="2">
    <location>
        <begin position="12"/>
        <end position="29"/>
    </location>
</feature>
<protein>
    <submittedName>
        <fullName evidence="5">Regulator of sigma-B activity, putative</fullName>
    </submittedName>
</protein>
<dbReference type="SUPFAM" id="SSF55781">
    <property type="entry name" value="GAF domain-like"/>
    <property type="match status" value="1"/>
</dbReference>
<dbReference type="Pfam" id="PF13492">
    <property type="entry name" value="GAF_3"/>
    <property type="match status" value="1"/>
</dbReference>
<dbReference type="KEGG" id="aca:ACP_1964"/>
<keyword evidence="2" id="KW-0812">Transmembrane</keyword>
<keyword evidence="2" id="KW-0472">Membrane</keyword>
<dbReference type="STRING" id="240015.ACP_1964"/>
<dbReference type="eggNOG" id="COG2208">
    <property type="taxonomic scope" value="Bacteria"/>
</dbReference>